<proteinExistence type="predicted"/>
<organism evidence="2 3">
    <name type="scientific">Streptomyces lydicamycinicus</name>
    <dbReference type="NCBI Taxonomy" id="1546107"/>
    <lineage>
        <taxon>Bacteria</taxon>
        <taxon>Bacillati</taxon>
        <taxon>Actinomycetota</taxon>
        <taxon>Actinomycetes</taxon>
        <taxon>Kitasatosporales</taxon>
        <taxon>Streptomycetaceae</taxon>
        <taxon>Streptomyces</taxon>
    </lineage>
</organism>
<dbReference type="EMBL" id="BBNO01000001">
    <property type="protein sequence ID" value="GAO05734.1"/>
    <property type="molecule type" value="Genomic_DNA"/>
</dbReference>
<sequence length="176" mass="18191">MECGGVLMSDERSHTGLPSPFPGGRGPWDGAGGEGPLRTLVPNELRLPLSGWLLRIARGSAGRPALEVHSAAGLLDVSVPSTLSVSALRGARHSGPAAAPWSLAWGQLPPGADLVEVDFRRWRRGVRVQACTVAEGFWVAEAGGRFRSVTCSAGATRVTARVARAPRARGGGPGAA</sequence>
<reference evidence="3" key="1">
    <citation type="submission" date="2014-09" db="EMBL/GenBank/DDBJ databases">
        <title>Whole genome shotgun sequence of Streptomyces sp. NBRC 110027.</title>
        <authorList>
            <person name="Komaki H."/>
            <person name="Ichikawa N."/>
            <person name="Katano-Makiyama Y."/>
            <person name="Hosoyama A."/>
            <person name="Hashimoto M."/>
            <person name="Uohara A."/>
            <person name="Kitahashi Y."/>
            <person name="Ohji S."/>
            <person name="Kimura A."/>
            <person name="Yamazoe A."/>
            <person name="Igarashi Y."/>
            <person name="Fujita N."/>
        </authorList>
    </citation>
    <scope>NUCLEOTIDE SEQUENCE [LARGE SCALE GENOMIC DNA]</scope>
    <source>
        <strain evidence="3">NBRC 110027</strain>
    </source>
</reference>
<protein>
    <submittedName>
        <fullName evidence="2">Uncharacterized protein</fullName>
    </submittedName>
</protein>
<feature type="region of interest" description="Disordered" evidence="1">
    <location>
        <begin position="1"/>
        <end position="34"/>
    </location>
</feature>
<reference evidence="2 3" key="2">
    <citation type="journal article" date="2015" name="Stand. Genomic Sci.">
        <title>Draft genome sequence of marine-derived Streptomyces sp. TP-A0598, a producer of anti-MRSA antibiotic lydicamycins.</title>
        <authorList>
            <person name="Komaki H."/>
            <person name="Ichikawa N."/>
            <person name="Hosoyama A."/>
            <person name="Fujita N."/>
            <person name="Igarashi Y."/>
        </authorList>
    </citation>
    <scope>NUCLEOTIDE SEQUENCE [LARGE SCALE GENOMIC DNA]</scope>
    <source>
        <strain evidence="2 3">NBRC 110027</strain>
    </source>
</reference>
<evidence type="ECO:0000256" key="1">
    <source>
        <dbReference type="SAM" id="MobiDB-lite"/>
    </source>
</evidence>
<keyword evidence="3" id="KW-1185">Reference proteome</keyword>
<name>A0A0P4QZA3_9ACTN</name>
<comment type="caution">
    <text evidence="2">The sequence shown here is derived from an EMBL/GenBank/DDBJ whole genome shotgun (WGS) entry which is preliminary data.</text>
</comment>
<dbReference type="AlphaFoldDB" id="A0A0P4QZA3"/>
<feature type="compositionally biased region" description="Gly residues" evidence="1">
    <location>
        <begin position="23"/>
        <end position="34"/>
    </location>
</feature>
<evidence type="ECO:0000313" key="2">
    <source>
        <dbReference type="EMBL" id="GAO05734.1"/>
    </source>
</evidence>
<dbReference type="Proteomes" id="UP000048965">
    <property type="component" value="Unassembled WGS sequence"/>
</dbReference>
<accession>A0A0P4QZA3</accession>
<gene>
    <name evidence="2" type="ORF">TPA0598_01_01030</name>
</gene>
<evidence type="ECO:0000313" key="3">
    <source>
        <dbReference type="Proteomes" id="UP000048965"/>
    </source>
</evidence>